<gene>
    <name evidence="2" type="ORF">DARMORV10_C06P19100.1</name>
</gene>
<feature type="non-terminal residue" evidence="2">
    <location>
        <position position="1"/>
    </location>
</feature>
<dbReference type="AlphaFoldDB" id="A0A816Q643"/>
<feature type="compositionally biased region" description="Polar residues" evidence="1">
    <location>
        <begin position="115"/>
        <end position="134"/>
    </location>
</feature>
<feature type="compositionally biased region" description="Low complexity" evidence="1">
    <location>
        <begin position="174"/>
        <end position="194"/>
    </location>
</feature>
<dbReference type="Proteomes" id="UP001295469">
    <property type="component" value="Chromosome C06"/>
</dbReference>
<proteinExistence type="predicted"/>
<feature type="region of interest" description="Disordered" evidence="1">
    <location>
        <begin position="52"/>
        <end position="217"/>
    </location>
</feature>
<name>A0A816Q643_BRANA</name>
<feature type="compositionally biased region" description="Basic and acidic residues" evidence="1">
    <location>
        <begin position="98"/>
        <end position="114"/>
    </location>
</feature>
<protein>
    <submittedName>
        <fullName evidence="2">(rape) hypothetical protein</fullName>
    </submittedName>
</protein>
<accession>A0A816Q643</accession>
<feature type="compositionally biased region" description="Polar residues" evidence="1">
    <location>
        <begin position="201"/>
        <end position="216"/>
    </location>
</feature>
<sequence length="270" mass="30270">LGAHINGLLPLMKTYTLEFSDGDEVVATLLYEKLEKHCTLCQMLDYEESTCPQKPSQSPLLAAPRHSLPPPPTRGSTPTSSYISGRRDVRANFSKYPKAFDHPRKAPDSRDHPYHSSSDNRAYERTSSTFSGNHTKYPREASHHYAISRSSTPQWVDTGRRVTSSRSEHRRSPSRASAPQADMHPPANRSPASRSSERTRTNCTGSQSRQPLSSPSVAAHDIPLETLALVYEEIREALIQYTSCADPTEQAARKERLRFSEDHGEIEQLQ</sequence>
<dbReference type="EMBL" id="HG994370">
    <property type="protein sequence ID" value="CAF2057944.1"/>
    <property type="molecule type" value="Genomic_DNA"/>
</dbReference>
<evidence type="ECO:0000256" key="1">
    <source>
        <dbReference type="SAM" id="MobiDB-lite"/>
    </source>
</evidence>
<reference evidence="2" key="1">
    <citation type="submission" date="2021-01" db="EMBL/GenBank/DDBJ databases">
        <authorList>
            <consortium name="Genoscope - CEA"/>
            <person name="William W."/>
        </authorList>
    </citation>
    <scope>NUCLEOTIDE SEQUENCE</scope>
</reference>
<evidence type="ECO:0000313" key="2">
    <source>
        <dbReference type="EMBL" id="CAF2057944.1"/>
    </source>
</evidence>
<organism evidence="2">
    <name type="scientific">Brassica napus</name>
    <name type="common">Rape</name>
    <dbReference type="NCBI Taxonomy" id="3708"/>
    <lineage>
        <taxon>Eukaryota</taxon>
        <taxon>Viridiplantae</taxon>
        <taxon>Streptophyta</taxon>
        <taxon>Embryophyta</taxon>
        <taxon>Tracheophyta</taxon>
        <taxon>Spermatophyta</taxon>
        <taxon>Magnoliopsida</taxon>
        <taxon>eudicotyledons</taxon>
        <taxon>Gunneridae</taxon>
        <taxon>Pentapetalae</taxon>
        <taxon>rosids</taxon>
        <taxon>malvids</taxon>
        <taxon>Brassicales</taxon>
        <taxon>Brassicaceae</taxon>
        <taxon>Brassiceae</taxon>
        <taxon>Brassica</taxon>
    </lineage>
</organism>